<evidence type="ECO:0000256" key="5">
    <source>
        <dbReference type="ARBA" id="ARBA00036735"/>
    </source>
</evidence>
<organism evidence="12 13">
    <name type="scientific">Alkalidesulfovibrio alkalitolerans DSM 16529</name>
    <dbReference type="NCBI Taxonomy" id="1121439"/>
    <lineage>
        <taxon>Bacteria</taxon>
        <taxon>Pseudomonadati</taxon>
        <taxon>Thermodesulfobacteriota</taxon>
        <taxon>Desulfovibrionia</taxon>
        <taxon>Desulfovibrionales</taxon>
        <taxon>Desulfovibrionaceae</taxon>
        <taxon>Alkalidesulfovibrio</taxon>
    </lineage>
</organism>
<comment type="caution">
    <text evidence="12">The sequence shown here is derived from an EMBL/GenBank/DDBJ whole genome shotgun (WGS) entry which is preliminary data.</text>
</comment>
<evidence type="ECO:0000313" key="12">
    <source>
        <dbReference type="EMBL" id="EPR31427.1"/>
    </source>
</evidence>
<keyword evidence="2" id="KW-0202">Cytokine</keyword>
<accession>S7T2X3</accession>
<dbReference type="SUPFAM" id="SSF55331">
    <property type="entry name" value="Tautomerase/MIF"/>
    <property type="match status" value="1"/>
</dbReference>
<dbReference type="STRING" id="1121439.dsat_1016"/>
<dbReference type="GO" id="GO:0005125">
    <property type="term" value="F:cytokine activity"/>
    <property type="evidence" value="ECO:0007669"/>
    <property type="project" value="UniProtKB-KW"/>
</dbReference>
<evidence type="ECO:0000256" key="11">
    <source>
        <dbReference type="ARBA" id="ARBA00042730"/>
    </source>
</evidence>
<dbReference type="eggNOG" id="COG1942">
    <property type="taxonomic scope" value="Bacteria"/>
</dbReference>
<dbReference type="AlphaFoldDB" id="S7T2X3"/>
<keyword evidence="3" id="KW-0964">Secreted</keyword>
<reference evidence="12 13" key="1">
    <citation type="journal article" date="2013" name="Genome Announc.">
        <title>Draft genome sequences for three mercury-methylating, sulfate-reducing bacteria.</title>
        <authorList>
            <person name="Brown S.D."/>
            <person name="Hurt R.A.Jr."/>
            <person name="Gilmour C.C."/>
            <person name="Elias D.A."/>
        </authorList>
    </citation>
    <scope>NUCLEOTIDE SEQUENCE [LARGE SCALE GENOMIC DNA]</scope>
    <source>
        <strain evidence="12 13">DSM 16529</strain>
    </source>
</reference>
<dbReference type="OrthoDB" id="5769863at2"/>
<dbReference type="GO" id="GO:0005615">
    <property type="term" value="C:extracellular space"/>
    <property type="evidence" value="ECO:0007669"/>
    <property type="project" value="UniProtKB-KW"/>
</dbReference>
<evidence type="ECO:0000256" key="1">
    <source>
        <dbReference type="ARBA" id="ARBA00004613"/>
    </source>
</evidence>
<keyword evidence="13" id="KW-1185">Reference proteome</keyword>
<comment type="subcellular location">
    <subcellularLocation>
        <location evidence="1">Secreted</location>
    </subcellularLocation>
</comment>
<gene>
    <name evidence="12" type="ORF">dsat_1016</name>
</gene>
<dbReference type="Pfam" id="PF01187">
    <property type="entry name" value="MIF"/>
    <property type="match status" value="1"/>
</dbReference>
<evidence type="ECO:0000256" key="2">
    <source>
        <dbReference type="ARBA" id="ARBA00022514"/>
    </source>
</evidence>
<dbReference type="GO" id="GO:0050178">
    <property type="term" value="F:phenylpyruvate tautomerase activity"/>
    <property type="evidence" value="ECO:0007669"/>
    <property type="project" value="UniProtKB-EC"/>
</dbReference>
<comment type="catalytic activity">
    <reaction evidence="5">
        <text>3-phenylpyruvate = enol-phenylpyruvate</text>
        <dbReference type="Rhea" id="RHEA:17097"/>
        <dbReference type="ChEBI" id="CHEBI:16815"/>
        <dbReference type="ChEBI" id="CHEBI:18005"/>
        <dbReference type="EC" id="5.3.2.1"/>
    </reaction>
</comment>
<proteinExistence type="predicted"/>
<evidence type="ECO:0000256" key="8">
    <source>
        <dbReference type="ARBA" id="ARBA00039086"/>
    </source>
</evidence>
<dbReference type="Gene3D" id="3.30.429.10">
    <property type="entry name" value="Macrophage Migration Inhibitory Factor"/>
    <property type="match status" value="1"/>
</dbReference>
<dbReference type="InterPro" id="IPR001398">
    <property type="entry name" value="Macrophage_inhib_fac"/>
</dbReference>
<dbReference type="Proteomes" id="UP000014975">
    <property type="component" value="Unassembled WGS sequence"/>
</dbReference>
<evidence type="ECO:0000256" key="10">
    <source>
        <dbReference type="ARBA" id="ARBA00041912"/>
    </source>
</evidence>
<dbReference type="PANTHER" id="PTHR11954:SF6">
    <property type="entry name" value="MACROPHAGE MIGRATION INHIBITORY FACTOR"/>
    <property type="match status" value="1"/>
</dbReference>
<dbReference type="RefSeq" id="WP_020887713.1">
    <property type="nucleotide sequence ID" value="NZ_ATHI01000029.1"/>
</dbReference>
<dbReference type="PATRIC" id="fig|1121439.3.peg.2389"/>
<comment type="catalytic activity">
    <reaction evidence="6">
        <text>L-dopachrome = 5,6-dihydroxyindole-2-carboxylate</text>
        <dbReference type="Rhea" id="RHEA:13041"/>
        <dbReference type="ChEBI" id="CHEBI:16875"/>
        <dbReference type="ChEBI" id="CHEBI:57509"/>
        <dbReference type="EC" id="5.3.3.12"/>
    </reaction>
</comment>
<dbReference type="EC" id="5.3.3.12" evidence="7"/>
<dbReference type="InterPro" id="IPR014347">
    <property type="entry name" value="Tautomerase/MIF_sf"/>
</dbReference>
<sequence>MPCIKIETNVSLDPAKAKALALKLAQDLAAPIGKPVDRILAVIEPGMALSYRGTSDPAAFVELKSIGLTADDCPALAVFIGEFLERELGVPASMGLIEFKPLDPGFTGVNKGTVAKPAN</sequence>
<evidence type="ECO:0000256" key="9">
    <source>
        <dbReference type="ARBA" id="ARBA00041631"/>
    </source>
</evidence>
<evidence type="ECO:0000256" key="6">
    <source>
        <dbReference type="ARBA" id="ARBA00036823"/>
    </source>
</evidence>
<dbReference type="EMBL" id="ATHI01000029">
    <property type="protein sequence ID" value="EPR31427.1"/>
    <property type="molecule type" value="Genomic_DNA"/>
</dbReference>
<keyword evidence="4" id="KW-0413">Isomerase</keyword>
<evidence type="ECO:0000313" key="13">
    <source>
        <dbReference type="Proteomes" id="UP000014975"/>
    </source>
</evidence>
<protein>
    <recommendedName>
        <fullName evidence="11">L-dopachrome isomerase</fullName>
        <ecNumber evidence="8">5.3.2.1</ecNumber>
        <ecNumber evidence="7">5.3.3.12</ecNumber>
    </recommendedName>
    <alternativeName>
        <fullName evidence="9">L-dopachrome tautomerase</fullName>
    </alternativeName>
    <alternativeName>
        <fullName evidence="10">Phenylpyruvate tautomerase</fullName>
    </alternativeName>
</protein>
<dbReference type="EC" id="5.3.2.1" evidence="8"/>
<evidence type="ECO:0000256" key="7">
    <source>
        <dbReference type="ARBA" id="ARBA00038932"/>
    </source>
</evidence>
<dbReference type="PANTHER" id="PTHR11954">
    <property type="entry name" value="D-DOPACHROME DECARBOXYLASE"/>
    <property type="match status" value="1"/>
</dbReference>
<name>S7T2X3_9BACT</name>
<evidence type="ECO:0000256" key="3">
    <source>
        <dbReference type="ARBA" id="ARBA00022525"/>
    </source>
</evidence>
<dbReference type="GO" id="GO:0004167">
    <property type="term" value="F:dopachrome isomerase activity"/>
    <property type="evidence" value="ECO:0007669"/>
    <property type="project" value="UniProtKB-EC"/>
</dbReference>
<evidence type="ECO:0000256" key="4">
    <source>
        <dbReference type="ARBA" id="ARBA00023235"/>
    </source>
</evidence>